<evidence type="ECO:0000313" key="1">
    <source>
        <dbReference type="EMBL" id="ORD99063.1"/>
    </source>
</evidence>
<dbReference type="VEuPathDB" id="MicrosporidiaDB:A0H76_1469"/>
<organism evidence="1 2">
    <name type="scientific">Hepatospora eriocheir</name>
    <dbReference type="NCBI Taxonomy" id="1081669"/>
    <lineage>
        <taxon>Eukaryota</taxon>
        <taxon>Fungi</taxon>
        <taxon>Fungi incertae sedis</taxon>
        <taxon>Microsporidia</taxon>
        <taxon>Hepatosporidae</taxon>
        <taxon>Hepatospora</taxon>
    </lineage>
</organism>
<dbReference type="Proteomes" id="UP000192501">
    <property type="component" value="Unassembled WGS sequence"/>
</dbReference>
<evidence type="ECO:0000313" key="2">
    <source>
        <dbReference type="Proteomes" id="UP000192501"/>
    </source>
</evidence>
<comment type="caution">
    <text evidence="1">The sequence shown here is derived from an EMBL/GenBank/DDBJ whole genome shotgun (WGS) entry which is preliminary data.</text>
</comment>
<name>A0A1X0QH31_9MICR</name>
<dbReference type="EMBL" id="LTAI01000311">
    <property type="protein sequence ID" value="ORD99063.1"/>
    <property type="molecule type" value="Genomic_DNA"/>
</dbReference>
<accession>A0A1X0QH31</accession>
<sequence>MKQSNVSNNISIISSILILKKSLISSSNIRRIITSIIEIVSIINDVFVLNKILQNEEDGFSFLKGVLFLENCMLSLFS</sequence>
<reference evidence="1 2" key="1">
    <citation type="journal article" date="2017" name="Environ. Microbiol.">
        <title>Decay of the glycolytic pathway and adaptation to intranuclear parasitism within Enterocytozoonidae microsporidia.</title>
        <authorList>
            <person name="Wiredu Boakye D."/>
            <person name="Jaroenlak P."/>
            <person name="Prachumwat A."/>
            <person name="Williams T.A."/>
            <person name="Bateman K.S."/>
            <person name="Itsathitphaisarn O."/>
            <person name="Sritunyalucksana K."/>
            <person name="Paszkiewicz K.H."/>
            <person name="Moore K.A."/>
            <person name="Stentiford G.D."/>
            <person name="Williams B.A."/>
        </authorList>
    </citation>
    <scope>NUCLEOTIDE SEQUENCE [LARGE SCALE GENOMIC DNA]</scope>
    <source>
        <strain evidence="2">canceri</strain>
    </source>
</reference>
<gene>
    <name evidence="1" type="ORF">A0H76_1469</name>
</gene>
<protein>
    <submittedName>
        <fullName evidence="1">Uncharacterized protein</fullName>
    </submittedName>
</protein>
<dbReference type="AlphaFoldDB" id="A0A1X0QH31"/>
<proteinExistence type="predicted"/>